<feature type="transmembrane region" description="Helical" evidence="1">
    <location>
        <begin position="75"/>
        <end position="93"/>
    </location>
</feature>
<feature type="transmembrane region" description="Helical" evidence="1">
    <location>
        <begin position="50"/>
        <end position="69"/>
    </location>
</feature>
<proteinExistence type="predicted"/>
<feature type="transmembrane region" description="Helical" evidence="1">
    <location>
        <begin position="254"/>
        <end position="272"/>
    </location>
</feature>
<feature type="transmembrane region" description="Helical" evidence="1">
    <location>
        <begin position="20"/>
        <end position="38"/>
    </location>
</feature>
<feature type="transmembrane region" description="Helical" evidence="1">
    <location>
        <begin position="284"/>
        <end position="303"/>
    </location>
</feature>
<feature type="transmembrane region" description="Helical" evidence="1">
    <location>
        <begin position="210"/>
        <end position="233"/>
    </location>
</feature>
<dbReference type="RefSeq" id="WP_259486315.1">
    <property type="nucleotide sequence ID" value="NZ_JANTEZ010000003.1"/>
</dbReference>
<protein>
    <submittedName>
        <fullName evidence="3">DUF418 domain-containing protein</fullName>
    </submittedName>
</protein>
<keyword evidence="4" id="KW-1185">Reference proteome</keyword>
<feature type="transmembrane region" description="Helical" evidence="1">
    <location>
        <begin position="176"/>
        <end position="198"/>
    </location>
</feature>
<feature type="domain" description="DUF418" evidence="2">
    <location>
        <begin position="170"/>
        <end position="317"/>
    </location>
</feature>
<reference evidence="3" key="1">
    <citation type="submission" date="2022-08" db="EMBL/GenBank/DDBJ databases">
        <authorList>
            <person name="Deng Y."/>
            <person name="Han X.-F."/>
            <person name="Zhang Y.-Q."/>
        </authorList>
    </citation>
    <scope>NUCLEOTIDE SEQUENCE</scope>
    <source>
        <strain evidence="3">CPCC 205716</strain>
    </source>
</reference>
<organism evidence="3 4">
    <name type="scientific">Herbiconiux gentiana</name>
    <dbReference type="NCBI Taxonomy" id="2970912"/>
    <lineage>
        <taxon>Bacteria</taxon>
        <taxon>Bacillati</taxon>
        <taxon>Actinomycetota</taxon>
        <taxon>Actinomycetes</taxon>
        <taxon>Micrococcales</taxon>
        <taxon>Microbacteriaceae</taxon>
        <taxon>Herbiconiux</taxon>
    </lineage>
</organism>
<keyword evidence="1" id="KW-0472">Membrane</keyword>
<evidence type="ECO:0000256" key="1">
    <source>
        <dbReference type="SAM" id="Phobius"/>
    </source>
</evidence>
<feature type="transmembrane region" description="Helical" evidence="1">
    <location>
        <begin position="98"/>
        <end position="115"/>
    </location>
</feature>
<sequence length="327" mass="34572">MLAAHTVPEGDGEFVWDGRSSILFATIAGVSLGLMSGGFRRPAPDARGRVARIVLLRGILLIVLGVLLTFLQTPIAIILDTYGFLFLVALPLLYAPRWIVAAVAAAAALAGPWLVETISRGLEGTVGGLATALDDPWAYFPVRWLTGAYPAPVWLAYLAVGILIARSDLRRRVTQYVLVAAGGLAAVLGYAVAGALGSPVLAHDDSTAEVIASGGLAVAVVGALVWLTSSAAAPVRRISTGALWPLSAVGSMPLTIYTAQILGIAVAVEVVPHEEWLGWQSVPLFFAFAVPSLVLACVWRVVFAQGPLEWLFSRLTTHRPWPGQRKV</sequence>
<evidence type="ECO:0000313" key="3">
    <source>
        <dbReference type="EMBL" id="MCS5714804.1"/>
    </source>
</evidence>
<evidence type="ECO:0000313" key="4">
    <source>
        <dbReference type="Proteomes" id="UP001165580"/>
    </source>
</evidence>
<feature type="transmembrane region" description="Helical" evidence="1">
    <location>
        <begin position="144"/>
        <end position="164"/>
    </location>
</feature>
<name>A0ABT2GEZ9_9MICO</name>
<gene>
    <name evidence="3" type="ORF">NVV95_09600</name>
</gene>
<keyword evidence="1" id="KW-1133">Transmembrane helix</keyword>
<accession>A0ABT2GEZ9</accession>
<dbReference type="Pfam" id="PF04235">
    <property type="entry name" value="DUF418"/>
    <property type="match status" value="1"/>
</dbReference>
<dbReference type="InterPro" id="IPR007349">
    <property type="entry name" value="DUF418"/>
</dbReference>
<keyword evidence="1" id="KW-0812">Transmembrane</keyword>
<dbReference type="EMBL" id="JANTEZ010000003">
    <property type="protein sequence ID" value="MCS5714804.1"/>
    <property type="molecule type" value="Genomic_DNA"/>
</dbReference>
<evidence type="ECO:0000259" key="2">
    <source>
        <dbReference type="Pfam" id="PF04235"/>
    </source>
</evidence>
<dbReference type="Proteomes" id="UP001165580">
    <property type="component" value="Unassembled WGS sequence"/>
</dbReference>
<comment type="caution">
    <text evidence="3">The sequence shown here is derived from an EMBL/GenBank/DDBJ whole genome shotgun (WGS) entry which is preliminary data.</text>
</comment>